<keyword evidence="2" id="KW-1185">Reference proteome</keyword>
<reference evidence="1 2" key="1">
    <citation type="submission" date="2018-06" db="EMBL/GenBank/DDBJ databases">
        <title>Genomic Encyclopedia of Archaeal and Bacterial Type Strains, Phase II (KMG-II): from individual species to whole genera.</title>
        <authorList>
            <person name="Goeker M."/>
        </authorList>
    </citation>
    <scope>NUCLEOTIDE SEQUENCE [LARGE SCALE GENOMIC DNA]</scope>
    <source>
        <strain evidence="1 2">T4</strain>
    </source>
</reference>
<dbReference type="EMBL" id="QKTX01000003">
    <property type="protein sequence ID" value="PZV85330.1"/>
    <property type="molecule type" value="Genomic_DNA"/>
</dbReference>
<dbReference type="Proteomes" id="UP000248917">
    <property type="component" value="Unassembled WGS sequence"/>
</dbReference>
<gene>
    <name evidence="1" type="ORF">CLV31_103121</name>
</gene>
<evidence type="ECO:0000313" key="1">
    <source>
        <dbReference type="EMBL" id="PZV85330.1"/>
    </source>
</evidence>
<organism evidence="1 2">
    <name type="scientific">Algoriphagus aquaeductus</name>
    <dbReference type="NCBI Taxonomy" id="475299"/>
    <lineage>
        <taxon>Bacteria</taxon>
        <taxon>Pseudomonadati</taxon>
        <taxon>Bacteroidota</taxon>
        <taxon>Cytophagia</taxon>
        <taxon>Cytophagales</taxon>
        <taxon>Cyclobacteriaceae</taxon>
        <taxon>Algoriphagus</taxon>
    </lineage>
</organism>
<name>A0A326RVU6_9BACT</name>
<dbReference type="AlphaFoldDB" id="A0A326RVU6"/>
<sequence>MDWFERFGKRKGRKNEQAGNLWGFGNLKGFEKLVEFNLKGRFRSNSYPLSKSQEVVVRIEE</sequence>
<proteinExistence type="predicted"/>
<protein>
    <submittedName>
        <fullName evidence="1">Uncharacterized protein</fullName>
    </submittedName>
</protein>
<comment type="caution">
    <text evidence="1">The sequence shown here is derived from an EMBL/GenBank/DDBJ whole genome shotgun (WGS) entry which is preliminary data.</text>
</comment>
<evidence type="ECO:0000313" key="2">
    <source>
        <dbReference type="Proteomes" id="UP000248917"/>
    </source>
</evidence>
<accession>A0A326RVU6</accession>